<reference evidence="4 5" key="1">
    <citation type="submission" date="2024-09" db="EMBL/GenBank/DDBJ databases">
        <title>Novel species of the genus Pelomonas and Roseateles isolated from streams.</title>
        <authorList>
            <person name="Lu H."/>
        </authorList>
    </citation>
    <scope>NUCLEOTIDE SEQUENCE [LARGE SCALE GENOMIC DNA]</scope>
    <source>
        <strain evidence="4 5">BYS96W</strain>
    </source>
</reference>
<dbReference type="Gene3D" id="3.30.2320.10">
    <property type="entry name" value="hypothetical protein PF0899 domain"/>
    <property type="match status" value="1"/>
</dbReference>
<organism evidence="4 5">
    <name type="scientific">Pelomonas nitida</name>
    <dbReference type="NCBI Taxonomy" id="3299027"/>
    <lineage>
        <taxon>Bacteria</taxon>
        <taxon>Pseudomonadati</taxon>
        <taxon>Pseudomonadota</taxon>
        <taxon>Betaproteobacteria</taxon>
        <taxon>Burkholderiales</taxon>
        <taxon>Sphaerotilaceae</taxon>
        <taxon>Roseateles</taxon>
    </lineage>
</organism>
<evidence type="ECO:0000256" key="2">
    <source>
        <dbReference type="SAM" id="MobiDB-lite"/>
    </source>
</evidence>
<dbReference type="NCBIfam" id="TIGR01554">
    <property type="entry name" value="major_cap_HK97"/>
    <property type="match status" value="1"/>
</dbReference>
<feature type="compositionally biased region" description="Gly residues" evidence="2">
    <location>
        <begin position="226"/>
        <end position="243"/>
    </location>
</feature>
<comment type="caution">
    <text evidence="4">The sequence shown here is derived from an EMBL/GenBank/DDBJ whole genome shotgun (WGS) entry which is preliminary data.</text>
</comment>
<protein>
    <submittedName>
        <fullName evidence="4">Phage major capsid protein</fullName>
    </submittedName>
</protein>
<accession>A0ABW7G7D0</accession>
<dbReference type="RefSeq" id="WP_394488729.1">
    <property type="nucleotide sequence ID" value="NZ_JBIGIA010000009.1"/>
</dbReference>
<evidence type="ECO:0000313" key="4">
    <source>
        <dbReference type="EMBL" id="MFG6457874.1"/>
    </source>
</evidence>
<feature type="domain" description="Phage capsid-like C-terminal" evidence="3">
    <location>
        <begin position="108"/>
        <end position="385"/>
    </location>
</feature>
<keyword evidence="5" id="KW-1185">Reference proteome</keyword>
<feature type="region of interest" description="Disordered" evidence="2">
    <location>
        <begin position="138"/>
        <end position="158"/>
    </location>
</feature>
<gene>
    <name evidence="4" type="ORF">ACG00X_13610</name>
</gene>
<feature type="region of interest" description="Disordered" evidence="2">
    <location>
        <begin position="34"/>
        <end position="55"/>
    </location>
</feature>
<dbReference type="EMBL" id="JBIGIA010000009">
    <property type="protein sequence ID" value="MFG6457874.1"/>
    <property type="molecule type" value="Genomic_DNA"/>
</dbReference>
<dbReference type="SUPFAM" id="SSF56563">
    <property type="entry name" value="Major capsid protein gp5"/>
    <property type="match status" value="1"/>
</dbReference>
<proteinExistence type="predicted"/>
<evidence type="ECO:0000313" key="5">
    <source>
        <dbReference type="Proteomes" id="UP001606305"/>
    </source>
</evidence>
<feature type="region of interest" description="Disordered" evidence="2">
    <location>
        <begin position="223"/>
        <end position="243"/>
    </location>
</feature>
<evidence type="ECO:0000259" key="3">
    <source>
        <dbReference type="Pfam" id="PF05065"/>
    </source>
</evidence>
<evidence type="ECO:0000256" key="1">
    <source>
        <dbReference type="ARBA" id="ARBA00004328"/>
    </source>
</evidence>
<name>A0ABW7G7D0_9BURK</name>
<comment type="subcellular location">
    <subcellularLocation>
        <location evidence="1">Virion</location>
    </subcellularLocation>
</comment>
<dbReference type="InterPro" id="IPR024455">
    <property type="entry name" value="Phage_capsid"/>
</dbReference>
<dbReference type="InterPro" id="IPR054612">
    <property type="entry name" value="Phage_capsid-like_C"/>
</dbReference>
<dbReference type="Proteomes" id="UP001606305">
    <property type="component" value="Unassembled WGS sequence"/>
</dbReference>
<dbReference type="Pfam" id="PF05065">
    <property type="entry name" value="Phage_capsid"/>
    <property type="match status" value="1"/>
</dbReference>
<sequence length="394" mass="41876">MPAADAADMDNLLGEIESIDAEIARELRAAALAGANGPSEEELRNRHTRTQGAHAATSSAFRAFLTGGLAALSQDQLGELRARQAGGDQNAAWNLPQAAMSTTTPAEGGFTVAPEFSKSLEVAMRAYGAMLGEGERVRTSSGAQMNVPAADPTAEEGEIVGQNGPATGLDTAFSNITIDVYRYSSKKIAVPWELIQDSMFDIEGYIQSILAVRLGRIRGKHTTIGTGTGQPRGIVTGSGTGKTGTTGQTTSVIYDDLIDLEHSVDPAYRNLPGVGFMMHDTSLAKVRKLKDSNGRPIFVPGYEQGNPGGAPDRLLNRRIVINQEMPTMAASAKSILFGAFSKYWHREVMDFTLFRFTDSAFTLNGQVGFCAFQRCGGNLVDVGGAVKAYVNSAT</sequence>